<evidence type="ECO:0000259" key="10">
    <source>
        <dbReference type="Pfam" id="PF01243"/>
    </source>
</evidence>
<name>A0A5C5YCJ9_9BACT</name>
<evidence type="ECO:0000313" key="12">
    <source>
        <dbReference type="EMBL" id="TWT73426.1"/>
    </source>
</evidence>
<comment type="subunit">
    <text evidence="2 7">Homodimer.</text>
</comment>
<keyword evidence="13" id="KW-1185">Reference proteome</keyword>
<dbReference type="HAMAP" id="MF_01629">
    <property type="entry name" value="PdxH"/>
    <property type="match status" value="1"/>
</dbReference>
<feature type="binding site" evidence="7 8">
    <location>
        <position position="129"/>
    </location>
    <ligand>
        <name>substrate</name>
    </ligand>
</feature>
<evidence type="ECO:0000256" key="7">
    <source>
        <dbReference type="HAMAP-Rule" id="MF_01629"/>
    </source>
</evidence>
<evidence type="ECO:0000256" key="6">
    <source>
        <dbReference type="ARBA" id="ARBA00023096"/>
    </source>
</evidence>
<comment type="cofactor">
    <cofactor evidence="7 9">
        <name>FMN</name>
        <dbReference type="ChEBI" id="CHEBI:58210"/>
    </cofactor>
    <text evidence="7 9">Binds 1 FMN per subunit.</text>
</comment>
<dbReference type="GO" id="GO:0010181">
    <property type="term" value="F:FMN binding"/>
    <property type="evidence" value="ECO:0007669"/>
    <property type="project" value="UniProtKB-UniRule"/>
</dbReference>
<feature type="binding site" evidence="7 9">
    <location>
        <begin position="82"/>
        <end position="83"/>
    </location>
    <ligand>
        <name>FMN</name>
        <dbReference type="ChEBI" id="CHEBI:58210"/>
    </ligand>
</feature>
<keyword evidence="3 7" id="KW-0285">Flavoprotein</keyword>
<evidence type="ECO:0000256" key="3">
    <source>
        <dbReference type="ARBA" id="ARBA00022630"/>
    </source>
</evidence>
<sequence length="218" mass="24977">MSVAESLEDFRRHYLRDGLRKADCDPCPTNQLKRWVQEALDASPGEWFEVNAMTLSTASAAGQVSSRVVLLKRLDERGLVFFTNYASEKGRQLAENPRASLAFYWPHLERQVRVAGEVTRVSAEVSDEYFQSRPRGSQLGALASEQSEVVAGREVLEKQLGELEQQYDGQQVPRPTEWGGYLLAPAEFEFWQGRPDRLHDRIRYRRASSDWMIERLSP</sequence>
<dbReference type="InterPro" id="IPR019740">
    <property type="entry name" value="Pyridox_Oxase_CS"/>
</dbReference>
<comment type="function">
    <text evidence="7">Catalyzes the oxidation of either pyridoxine 5'-phosphate (PNP) or pyridoxamine 5'-phosphate (PMP) into pyridoxal 5'-phosphate (PLP).</text>
</comment>
<dbReference type="NCBIfam" id="NF004231">
    <property type="entry name" value="PRK05679.1"/>
    <property type="match status" value="1"/>
</dbReference>
<dbReference type="GO" id="GO:0004733">
    <property type="term" value="F:pyridoxamine phosphate oxidase activity"/>
    <property type="evidence" value="ECO:0007669"/>
    <property type="project" value="UniProtKB-UniRule"/>
</dbReference>
<feature type="binding site" evidence="7 9">
    <location>
        <position position="201"/>
    </location>
    <ligand>
        <name>FMN</name>
        <dbReference type="ChEBI" id="CHEBI:58210"/>
    </ligand>
</feature>
<dbReference type="UniPathway" id="UPA01068">
    <property type="reaction ID" value="UER00304"/>
</dbReference>
<feature type="binding site" evidence="8">
    <location>
        <begin position="11"/>
        <end position="14"/>
    </location>
    <ligand>
        <name>substrate</name>
    </ligand>
</feature>
<proteinExistence type="inferred from homology"/>
<keyword evidence="5 7" id="KW-0560">Oxidoreductase</keyword>
<dbReference type="Pfam" id="PF10590">
    <property type="entry name" value="PNP_phzG_C"/>
    <property type="match status" value="1"/>
</dbReference>
<evidence type="ECO:0000313" key="13">
    <source>
        <dbReference type="Proteomes" id="UP000318478"/>
    </source>
</evidence>
<reference evidence="12 13" key="1">
    <citation type="submission" date="2019-02" db="EMBL/GenBank/DDBJ databases">
        <title>Deep-cultivation of Planctomycetes and their phenomic and genomic characterization uncovers novel biology.</title>
        <authorList>
            <person name="Wiegand S."/>
            <person name="Jogler M."/>
            <person name="Boedeker C."/>
            <person name="Pinto D."/>
            <person name="Vollmers J."/>
            <person name="Rivas-Marin E."/>
            <person name="Kohn T."/>
            <person name="Peeters S.H."/>
            <person name="Heuer A."/>
            <person name="Rast P."/>
            <person name="Oberbeckmann S."/>
            <person name="Bunk B."/>
            <person name="Jeske O."/>
            <person name="Meyerdierks A."/>
            <person name="Storesund J.E."/>
            <person name="Kallscheuer N."/>
            <person name="Luecker S."/>
            <person name="Lage O.M."/>
            <person name="Pohl T."/>
            <person name="Merkel B.J."/>
            <person name="Hornburger P."/>
            <person name="Mueller R.-W."/>
            <person name="Bruemmer F."/>
            <person name="Labrenz M."/>
            <person name="Spormann A.M."/>
            <person name="Op Den Camp H."/>
            <person name="Overmann J."/>
            <person name="Amann R."/>
            <person name="Jetten M.S.M."/>
            <person name="Mascher T."/>
            <person name="Medema M.H."/>
            <person name="Devos D.P."/>
            <person name="Kaster A.-K."/>
            <person name="Ovreas L."/>
            <person name="Rohde M."/>
            <person name="Galperin M.Y."/>
            <person name="Jogler C."/>
        </authorList>
    </citation>
    <scope>NUCLEOTIDE SEQUENCE [LARGE SCALE GENOMIC DNA]</scope>
    <source>
        <strain evidence="12 13">Pla123a</strain>
    </source>
</reference>
<evidence type="ECO:0000256" key="8">
    <source>
        <dbReference type="PIRSR" id="PIRSR000190-1"/>
    </source>
</evidence>
<keyword evidence="4 7" id="KW-0288">FMN</keyword>
<comment type="caution">
    <text evidence="7">Lacks conserved residue(s) required for the propagation of feature annotation.</text>
</comment>
<dbReference type="EC" id="1.4.3.5" evidence="7"/>
<feature type="domain" description="Pyridoxamine 5'-phosphate oxidase N-terminal" evidence="10">
    <location>
        <begin position="49"/>
        <end position="166"/>
    </location>
</feature>
<protein>
    <recommendedName>
        <fullName evidence="7">Pyridoxine/pyridoxamine 5'-phosphate oxidase</fullName>
        <ecNumber evidence="7">1.4.3.5</ecNumber>
    </recommendedName>
    <alternativeName>
        <fullName evidence="7">PNP/PMP oxidase</fullName>
        <shortName evidence="7">PNPOx</shortName>
    </alternativeName>
    <alternativeName>
        <fullName evidence="7">Pyridoxal 5'-phosphate synthase</fullName>
    </alternativeName>
</protein>
<evidence type="ECO:0000259" key="11">
    <source>
        <dbReference type="Pfam" id="PF10590"/>
    </source>
</evidence>
<feature type="binding site" evidence="7 9">
    <location>
        <position position="89"/>
    </location>
    <ligand>
        <name>FMN</name>
        <dbReference type="ChEBI" id="CHEBI:58210"/>
    </ligand>
</feature>
<evidence type="ECO:0000256" key="5">
    <source>
        <dbReference type="ARBA" id="ARBA00023002"/>
    </source>
</evidence>
<dbReference type="InterPro" id="IPR011576">
    <property type="entry name" value="Pyridox_Oxase_N"/>
</dbReference>
<dbReference type="PANTHER" id="PTHR10851">
    <property type="entry name" value="PYRIDOXINE-5-PHOSPHATE OXIDASE"/>
    <property type="match status" value="1"/>
</dbReference>
<keyword evidence="6 7" id="KW-0664">Pyridoxine biosynthesis</keyword>
<feature type="binding site" evidence="7 8">
    <location>
        <begin position="197"/>
        <end position="199"/>
    </location>
    <ligand>
        <name>substrate</name>
    </ligand>
</feature>
<feature type="binding site" evidence="7 9">
    <location>
        <position position="111"/>
    </location>
    <ligand>
        <name>FMN</name>
        <dbReference type="ChEBI" id="CHEBI:58210"/>
    </ligand>
</feature>
<evidence type="ECO:0000256" key="9">
    <source>
        <dbReference type="PIRSR" id="PIRSR000190-2"/>
    </source>
</evidence>
<feature type="domain" description="Pyridoxine 5'-phosphate oxidase dimerisation C-terminal" evidence="11">
    <location>
        <begin position="178"/>
        <end position="218"/>
    </location>
</feature>
<evidence type="ECO:0000256" key="2">
    <source>
        <dbReference type="ARBA" id="ARBA00011738"/>
    </source>
</evidence>
<dbReference type="InterPro" id="IPR019576">
    <property type="entry name" value="Pyridoxamine_oxidase_dimer_C"/>
</dbReference>
<evidence type="ECO:0000256" key="1">
    <source>
        <dbReference type="ARBA" id="ARBA00007301"/>
    </source>
</evidence>
<comment type="catalytic activity">
    <reaction evidence="7">
        <text>pyridoxine 5'-phosphate + O2 = pyridoxal 5'-phosphate + H2O2</text>
        <dbReference type="Rhea" id="RHEA:15149"/>
        <dbReference type="ChEBI" id="CHEBI:15379"/>
        <dbReference type="ChEBI" id="CHEBI:16240"/>
        <dbReference type="ChEBI" id="CHEBI:58589"/>
        <dbReference type="ChEBI" id="CHEBI:597326"/>
        <dbReference type="EC" id="1.4.3.5"/>
    </reaction>
</comment>
<feature type="binding site" evidence="7 8">
    <location>
        <position position="137"/>
    </location>
    <ligand>
        <name>substrate</name>
    </ligand>
</feature>
<evidence type="ECO:0000256" key="4">
    <source>
        <dbReference type="ARBA" id="ARBA00022643"/>
    </source>
</evidence>
<dbReference type="FunFam" id="2.30.110.10:FF:000020">
    <property type="entry name" value="PNPO isoform 11"/>
    <property type="match status" value="1"/>
</dbReference>
<dbReference type="InterPro" id="IPR012349">
    <property type="entry name" value="Split_barrel_FMN-bd"/>
</dbReference>
<dbReference type="GO" id="GO:0008615">
    <property type="term" value="P:pyridoxine biosynthetic process"/>
    <property type="evidence" value="ECO:0007669"/>
    <property type="project" value="UniProtKB-UniRule"/>
</dbReference>
<gene>
    <name evidence="7 12" type="primary">pdxH</name>
    <name evidence="12" type="ORF">Pla123a_37610</name>
</gene>
<dbReference type="SUPFAM" id="SSF50475">
    <property type="entry name" value="FMN-binding split barrel"/>
    <property type="match status" value="1"/>
</dbReference>
<dbReference type="OrthoDB" id="9780392at2"/>
<comment type="similarity">
    <text evidence="1 7">Belongs to the pyridoxamine 5'-phosphate oxidase family.</text>
</comment>
<dbReference type="PANTHER" id="PTHR10851:SF0">
    <property type="entry name" value="PYRIDOXINE-5'-PHOSPHATE OXIDASE"/>
    <property type="match status" value="1"/>
</dbReference>
<feature type="binding site" evidence="7 9">
    <location>
        <position position="191"/>
    </location>
    <ligand>
        <name>FMN</name>
        <dbReference type="ChEBI" id="CHEBI:58210"/>
    </ligand>
</feature>
<dbReference type="AlphaFoldDB" id="A0A5C5YCJ9"/>
<dbReference type="Proteomes" id="UP000318478">
    <property type="component" value="Unassembled WGS sequence"/>
</dbReference>
<dbReference type="PIRSF" id="PIRSF000190">
    <property type="entry name" value="Pyd_amn-ph_oxd"/>
    <property type="match status" value="1"/>
</dbReference>
<dbReference type="InterPro" id="IPR000659">
    <property type="entry name" value="Pyridox_Oxase"/>
</dbReference>
<dbReference type="EMBL" id="SJPO01000010">
    <property type="protein sequence ID" value="TWT73426.1"/>
    <property type="molecule type" value="Genomic_DNA"/>
</dbReference>
<accession>A0A5C5YCJ9</accession>
<dbReference type="RefSeq" id="WP_146589754.1">
    <property type="nucleotide sequence ID" value="NZ_SJPO01000010.1"/>
</dbReference>
<feature type="binding site" evidence="7 8">
    <location>
        <position position="133"/>
    </location>
    <ligand>
        <name>substrate</name>
    </ligand>
</feature>
<dbReference type="Pfam" id="PF01243">
    <property type="entry name" value="PNPOx_N"/>
    <property type="match status" value="1"/>
</dbReference>
<dbReference type="PROSITE" id="PS01064">
    <property type="entry name" value="PYRIDOX_OXIDASE"/>
    <property type="match status" value="1"/>
</dbReference>
<feature type="binding site" evidence="7 8">
    <location>
        <position position="72"/>
    </location>
    <ligand>
        <name>substrate</name>
    </ligand>
</feature>
<dbReference type="NCBIfam" id="TIGR00558">
    <property type="entry name" value="pdxH"/>
    <property type="match status" value="1"/>
</dbReference>
<comment type="caution">
    <text evidence="12">The sequence shown here is derived from an EMBL/GenBank/DDBJ whole genome shotgun (WGS) entry which is preliminary data.</text>
</comment>
<dbReference type="Gene3D" id="2.30.110.10">
    <property type="entry name" value="Electron Transport, Fmn-binding Protein, Chain A"/>
    <property type="match status" value="1"/>
</dbReference>
<comment type="pathway">
    <text evidence="7">Cofactor metabolism; pyridoxal 5'-phosphate salvage; pyridoxal 5'-phosphate from pyridoxamine 5'-phosphate: step 1/1.</text>
</comment>
<comment type="catalytic activity">
    <reaction evidence="7">
        <text>pyridoxamine 5'-phosphate + O2 + H2O = pyridoxal 5'-phosphate + H2O2 + NH4(+)</text>
        <dbReference type="Rhea" id="RHEA:15817"/>
        <dbReference type="ChEBI" id="CHEBI:15377"/>
        <dbReference type="ChEBI" id="CHEBI:15379"/>
        <dbReference type="ChEBI" id="CHEBI:16240"/>
        <dbReference type="ChEBI" id="CHEBI:28938"/>
        <dbReference type="ChEBI" id="CHEBI:58451"/>
        <dbReference type="ChEBI" id="CHEBI:597326"/>
        <dbReference type="EC" id="1.4.3.5"/>
    </reaction>
</comment>
<feature type="binding site" evidence="7 9">
    <location>
        <begin position="67"/>
        <end position="72"/>
    </location>
    <ligand>
        <name>FMN</name>
        <dbReference type="ChEBI" id="CHEBI:58210"/>
    </ligand>
</feature>
<organism evidence="12 13">
    <name type="scientific">Posidoniimonas polymericola</name>
    <dbReference type="NCBI Taxonomy" id="2528002"/>
    <lineage>
        <taxon>Bacteria</taxon>
        <taxon>Pseudomonadati</taxon>
        <taxon>Planctomycetota</taxon>
        <taxon>Planctomycetia</taxon>
        <taxon>Pirellulales</taxon>
        <taxon>Lacipirellulaceae</taxon>
        <taxon>Posidoniimonas</taxon>
    </lineage>
</organism>
<comment type="pathway">
    <text evidence="7">Cofactor metabolism; pyridoxal 5'-phosphate salvage; pyridoxal 5'-phosphate from pyridoxine 5'-phosphate: step 1/1.</text>
</comment>
<feature type="binding site" evidence="7 9">
    <location>
        <begin position="146"/>
        <end position="147"/>
    </location>
    <ligand>
        <name>FMN</name>
        <dbReference type="ChEBI" id="CHEBI:58210"/>
    </ligand>
</feature>